<reference evidence="1" key="1">
    <citation type="submission" date="2021-05" db="EMBL/GenBank/DDBJ databases">
        <title>Energy efficiency and biological interactions define the core microbiome of deep oligotrophic groundwater.</title>
        <authorList>
            <person name="Mehrshad M."/>
            <person name="Lopez-Fernandez M."/>
            <person name="Bell E."/>
            <person name="Bernier-Latmani R."/>
            <person name="Bertilsson S."/>
            <person name="Dopson M."/>
        </authorList>
    </citation>
    <scope>NUCLEOTIDE SEQUENCE</scope>
    <source>
        <strain evidence="1">Modern_marine.mb.64</strain>
    </source>
</reference>
<organism evidence="1 2">
    <name type="scientific">Eiseniibacteriota bacterium</name>
    <dbReference type="NCBI Taxonomy" id="2212470"/>
    <lineage>
        <taxon>Bacteria</taxon>
        <taxon>Candidatus Eiseniibacteriota</taxon>
    </lineage>
</organism>
<dbReference type="Proteomes" id="UP000777784">
    <property type="component" value="Unassembled WGS sequence"/>
</dbReference>
<protein>
    <submittedName>
        <fullName evidence="1">Uncharacterized protein</fullName>
    </submittedName>
</protein>
<proteinExistence type="predicted"/>
<dbReference type="AlphaFoldDB" id="A0A948RTY5"/>
<sequence length="221" mass="24607">MRVVPISSILRILIIVIGFFLCSGCKGKFFNKTYINDRAGNSNLSRICITLRAEGADNVWPEMDSNDGWYGGNEPVVTLLGNDEFSLAWNVNIPSSGSIHIGGAFAHKHTVAPLRLHVEWEDGWSLDAGIENLEVQNIGPGDYEMWVGNYIDCPDCIEIEELQWAVSLMPLGLENLVWDDPILESLPWENIIDGNSIVLCPGDKVDFDIPDELIVGYARWS</sequence>
<dbReference type="EMBL" id="JAHJDP010000020">
    <property type="protein sequence ID" value="MBU2689926.1"/>
    <property type="molecule type" value="Genomic_DNA"/>
</dbReference>
<comment type="caution">
    <text evidence="1">The sequence shown here is derived from an EMBL/GenBank/DDBJ whole genome shotgun (WGS) entry which is preliminary data.</text>
</comment>
<name>A0A948RTY5_UNCEI</name>
<gene>
    <name evidence="1" type="ORF">KJ970_03295</name>
</gene>
<evidence type="ECO:0000313" key="1">
    <source>
        <dbReference type="EMBL" id="MBU2689926.1"/>
    </source>
</evidence>
<evidence type="ECO:0000313" key="2">
    <source>
        <dbReference type="Proteomes" id="UP000777784"/>
    </source>
</evidence>
<accession>A0A948RTY5</accession>